<sequence length="734" mass="77327">MTMQIALTEHAREDPVLVSAAESGGEISALVSISDYPSASVQLDGRVRGWVRAEVKQVNGTHLYRPVKLMLWLNEMAPQLWAPGAEVSVTGAIARSPPEGGTAYEMSVSTFDTGTKSKHNQSSLSNQIGRGAAALRNGLRDASARQPDAALVPGFAVGDTSLVSDELEALMLESSLTHLTAVSGSNCALVVSAFVGVAAWLGAGRRTRRVIAGAGLALFVILVGPDASVQRAAVMATVLLVSDFGGKKGRSLPSLGLAVLVLLVHDPWQSIQPGFVLSVAATTGIVLWSPSVEQWLRTTTKLPKILAIPVAVACVAQFFCAPFLLLLQPGISLGGVLANVVAAPAAPLGTALGMVALVLLPLHSGIGALVVGVATWPARWVQAAGELSLMLPLHRLHWPSGWGGALLLAAVEALLFTSILLRSGRVTNGIGERLESFGPWRRVPSGPLSLRVALQVVSATAAGVLIAIVAIVPVSVRLGVPDDWFMVTCDVGQGDAILLRDPQVASSVMLIDTGDDPERLNSCLELFGVNNLAHVILTHDDRDHVGALSTVLRRTEQVIIAPSTRDQEEFRPLEAQLKMADVQVQTGAVGTGALDAGLQWEFIGPNPNGVPEDTNAASLVLSVSVAGTRVVLLADTGEDEQQWLSTEYPELQADVVKVAHHGSKDQSLDWYEQLDPTVALISVGENRYGHPNGALIETLELDGAAVLRTDELGSIALRVEEGARIEAWTAGRQD</sequence>
<feature type="transmembrane region" description="Helical" evidence="6">
    <location>
        <begin position="179"/>
        <end position="203"/>
    </location>
</feature>
<evidence type="ECO:0000256" key="6">
    <source>
        <dbReference type="SAM" id="Phobius"/>
    </source>
</evidence>
<feature type="domain" description="Metallo-beta-lactamase" evidence="7">
    <location>
        <begin position="493"/>
        <end position="685"/>
    </location>
</feature>
<dbReference type="Pfam" id="PF03772">
    <property type="entry name" value="Competence"/>
    <property type="match status" value="1"/>
</dbReference>
<feature type="transmembrane region" description="Helical" evidence="6">
    <location>
        <begin position="305"/>
        <end position="325"/>
    </location>
</feature>
<dbReference type="KEGG" id="ldn:H9L06_01535"/>
<feature type="transmembrane region" description="Helical" evidence="6">
    <location>
        <begin position="452"/>
        <end position="472"/>
    </location>
</feature>
<dbReference type="SUPFAM" id="SSF56281">
    <property type="entry name" value="Metallo-hydrolase/oxidoreductase"/>
    <property type="match status" value="1"/>
</dbReference>
<evidence type="ECO:0000256" key="3">
    <source>
        <dbReference type="ARBA" id="ARBA00022692"/>
    </source>
</evidence>
<evidence type="ECO:0000256" key="5">
    <source>
        <dbReference type="ARBA" id="ARBA00023136"/>
    </source>
</evidence>
<dbReference type="Pfam" id="PF00753">
    <property type="entry name" value="Lactamase_B"/>
    <property type="match status" value="1"/>
</dbReference>
<evidence type="ECO:0000256" key="4">
    <source>
        <dbReference type="ARBA" id="ARBA00022989"/>
    </source>
</evidence>
<dbReference type="PANTHER" id="PTHR30619:SF1">
    <property type="entry name" value="RECOMBINATION PROTEIN 2"/>
    <property type="match status" value="1"/>
</dbReference>
<feature type="transmembrane region" description="Helical" evidence="6">
    <location>
        <begin position="396"/>
        <end position="421"/>
    </location>
</feature>
<proteinExistence type="predicted"/>
<evidence type="ECO:0000313" key="8">
    <source>
        <dbReference type="EMBL" id="QNN63086.1"/>
    </source>
</evidence>
<keyword evidence="4 6" id="KW-1133">Transmembrane helix</keyword>
<name>A0A7G9S5G1_9MICO</name>
<dbReference type="InterPro" id="IPR004797">
    <property type="entry name" value="Competence_ComEC/Rec2"/>
</dbReference>
<evidence type="ECO:0000259" key="7">
    <source>
        <dbReference type="SMART" id="SM00849"/>
    </source>
</evidence>
<dbReference type="InterPro" id="IPR004477">
    <property type="entry name" value="ComEC_N"/>
</dbReference>
<dbReference type="NCBIfam" id="TIGR00360">
    <property type="entry name" value="ComEC_N-term"/>
    <property type="match status" value="1"/>
</dbReference>
<organism evidence="8 9">
    <name type="scientific">Leucobacter denitrificans</name>
    <dbReference type="NCBI Taxonomy" id="683042"/>
    <lineage>
        <taxon>Bacteria</taxon>
        <taxon>Bacillati</taxon>
        <taxon>Actinomycetota</taxon>
        <taxon>Actinomycetes</taxon>
        <taxon>Micrococcales</taxon>
        <taxon>Microbacteriaceae</taxon>
        <taxon>Leucobacter</taxon>
    </lineage>
</organism>
<dbReference type="Proteomes" id="UP000515934">
    <property type="component" value="Chromosome"/>
</dbReference>
<dbReference type="InterPro" id="IPR052159">
    <property type="entry name" value="Competence_DNA_uptake"/>
</dbReference>
<reference evidence="8 9" key="1">
    <citation type="submission" date="2020-08" db="EMBL/GenBank/DDBJ databases">
        <title>Genome sequence of Leucobacter denitrificans KACC 14055T.</title>
        <authorList>
            <person name="Hyun D.-W."/>
            <person name="Bae J.-W."/>
        </authorList>
    </citation>
    <scope>NUCLEOTIDE SEQUENCE [LARGE SCALE GENOMIC DNA]</scope>
    <source>
        <strain evidence="8 9">KACC 14055</strain>
    </source>
</reference>
<dbReference type="Gene3D" id="3.60.15.10">
    <property type="entry name" value="Ribonuclease Z/Hydroxyacylglutathione hydrolase-like"/>
    <property type="match status" value="1"/>
</dbReference>
<dbReference type="NCBIfam" id="TIGR00361">
    <property type="entry name" value="ComEC_Rec2"/>
    <property type="match status" value="1"/>
</dbReference>
<keyword evidence="5 6" id="KW-0472">Membrane</keyword>
<feature type="transmembrane region" description="Helical" evidence="6">
    <location>
        <begin position="209"/>
        <end position="229"/>
    </location>
</feature>
<keyword evidence="2" id="KW-1003">Cell membrane</keyword>
<comment type="subcellular location">
    <subcellularLocation>
        <location evidence="1">Cell membrane</location>
        <topology evidence="1">Multi-pass membrane protein</topology>
    </subcellularLocation>
</comment>
<dbReference type="PANTHER" id="PTHR30619">
    <property type="entry name" value="DNA INTERNALIZATION/COMPETENCE PROTEIN COMEC/REC2"/>
    <property type="match status" value="1"/>
</dbReference>
<dbReference type="EMBL" id="CP060716">
    <property type="protein sequence ID" value="QNN63086.1"/>
    <property type="molecule type" value="Genomic_DNA"/>
</dbReference>
<gene>
    <name evidence="8" type="ORF">H9L06_01535</name>
</gene>
<feature type="transmembrane region" description="Helical" evidence="6">
    <location>
        <begin position="331"/>
        <end position="348"/>
    </location>
</feature>
<accession>A0A7G9S5G1</accession>
<dbReference type="AlphaFoldDB" id="A0A7G9S5G1"/>
<feature type="transmembrane region" description="Helical" evidence="6">
    <location>
        <begin position="274"/>
        <end position="293"/>
    </location>
</feature>
<dbReference type="InterPro" id="IPR035681">
    <property type="entry name" value="ComA-like_MBL"/>
</dbReference>
<evidence type="ECO:0000256" key="2">
    <source>
        <dbReference type="ARBA" id="ARBA00022475"/>
    </source>
</evidence>
<dbReference type="GO" id="GO:0030420">
    <property type="term" value="P:establishment of competence for transformation"/>
    <property type="evidence" value="ECO:0007669"/>
    <property type="project" value="InterPro"/>
</dbReference>
<keyword evidence="9" id="KW-1185">Reference proteome</keyword>
<protein>
    <submittedName>
        <fullName evidence="8">DNA internalization-related competence protein ComEC/Rec2</fullName>
    </submittedName>
</protein>
<evidence type="ECO:0000256" key="1">
    <source>
        <dbReference type="ARBA" id="ARBA00004651"/>
    </source>
</evidence>
<dbReference type="GO" id="GO:0005886">
    <property type="term" value="C:plasma membrane"/>
    <property type="evidence" value="ECO:0007669"/>
    <property type="project" value="UniProtKB-SubCell"/>
</dbReference>
<dbReference type="InterPro" id="IPR001279">
    <property type="entry name" value="Metallo-B-lactamas"/>
</dbReference>
<dbReference type="CDD" id="cd07731">
    <property type="entry name" value="ComA-like_MBL-fold"/>
    <property type="match status" value="1"/>
</dbReference>
<evidence type="ECO:0000313" key="9">
    <source>
        <dbReference type="Proteomes" id="UP000515934"/>
    </source>
</evidence>
<dbReference type="InterPro" id="IPR036866">
    <property type="entry name" value="RibonucZ/Hydroxyglut_hydro"/>
</dbReference>
<keyword evidence="3 6" id="KW-0812">Transmembrane</keyword>
<dbReference type="SMART" id="SM00849">
    <property type="entry name" value="Lactamase_B"/>
    <property type="match status" value="1"/>
</dbReference>